<feature type="compositionally biased region" description="Low complexity" evidence="1">
    <location>
        <begin position="120"/>
        <end position="131"/>
    </location>
</feature>
<organism evidence="3 4">
    <name type="scientific">Niveomyces insectorum RCEF 264</name>
    <dbReference type="NCBI Taxonomy" id="1081102"/>
    <lineage>
        <taxon>Eukaryota</taxon>
        <taxon>Fungi</taxon>
        <taxon>Dikarya</taxon>
        <taxon>Ascomycota</taxon>
        <taxon>Pezizomycotina</taxon>
        <taxon>Sordariomycetes</taxon>
        <taxon>Hypocreomycetidae</taxon>
        <taxon>Hypocreales</taxon>
        <taxon>Cordycipitaceae</taxon>
        <taxon>Niveomyces</taxon>
    </lineage>
</organism>
<dbReference type="EMBL" id="AZHD01000003">
    <property type="protein sequence ID" value="OAA65521.1"/>
    <property type="molecule type" value="Genomic_DNA"/>
</dbReference>
<keyword evidence="2" id="KW-1133">Transmembrane helix</keyword>
<name>A0A167XX34_9HYPO</name>
<keyword evidence="2" id="KW-0472">Membrane</keyword>
<dbReference type="AlphaFoldDB" id="A0A167XX34"/>
<feature type="compositionally biased region" description="Basic and acidic residues" evidence="1">
    <location>
        <begin position="154"/>
        <end position="177"/>
    </location>
</feature>
<evidence type="ECO:0000256" key="1">
    <source>
        <dbReference type="SAM" id="MobiDB-lite"/>
    </source>
</evidence>
<feature type="transmembrane region" description="Helical" evidence="2">
    <location>
        <begin position="84"/>
        <end position="110"/>
    </location>
</feature>
<keyword evidence="4" id="KW-1185">Reference proteome</keyword>
<comment type="caution">
    <text evidence="3">The sequence shown here is derived from an EMBL/GenBank/DDBJ whole genome shotgun (WGS) entry which is preliminary data.</text>
</comment>
<dbReference type="Proteomes" id="UP000076874">
    <property type="component" value="Unassembled WGS sequence"/>
</dbReference>
<feature type="compositionally biased region" description="Polar residues" evidence="1">
    <location>
        <begin position="191"/>
        <end position="202"/>
    </location>
</feature>
<reference evidence="3 4" key="1">
    <citation type="journal article" date="2016" name="Genome Biol. Evol.">
        <title>Divergent and convergent evolution of fungal pathogenicity.</title>
        <authorList>
            <person name="Shang Y."/>
            <person name="Xiao G."/>
            <person name="Zheng P."/>
            <person name="Cen K."/>
            <person name="Zhan S."/>
            <person name="Wang C."/>
        </authorList>
    </citation>
    <scope>NUCLEOTIDE SEQUENCE [LARGE SCALE GENOMIC DNA]</scope>
    <source>
        <strain evidence="3 4">RCEF 264</strain>
    </source>
</reference>
<gene>
    <name evidence="3" type="ORF">SPI_02308</name>
</gene>
<keyword evidence="2" id="KW-0812">Transmembrane</keyword>
<evidence type="ECO:0000256" key="2">
    <source>
        <dbReference type="SAM" id="Phobius"/>
    </source>
</evidence>
<evidence type="ECO:0000313" key="4">
    <source>
        <dbReference type="Proteomes" id="UP000076874"/>
    </source>
</evidence>
<feature type="region of interest" description="Disordered" evidence="1">
    <location>
        <begin position="120"/>
        <end position="221"/>
    </location>
</feature>
<protein>
    <submittedName>
        <fullName evidence="3">Uncharacterized protein</fullName>
    </submittedName>
</protein>
<evidence type="ECO:0000313" key="3">
    <source>
        <dbReference type="EMBL" id="OAA65521.1"/>
    </source>
</evidence>
<accession>A0A167XX34</accession>
<proteinExistence type="predicted"/>
<sequence>MAPAAGIPGTWTTMMSFASSSPSLALQSTTAFPSESLAAIRTPATSAVASTMTNTMISMGTRSVDYRVQFFCDVVLDFVCYLSIFVAAVFITFAVVFVTIGLCLGGAVVFELLGRVRHQQPQPQPQQQQQQEEQHGPSVQPPPGPSSHPYEQVMTKDPDDPFSRETISPRRDGEALHEANSAMMNELVDAQWSSDATASTDPPTYEDTERSITAGRPLCQD</sequence>